<evidence type="ECO:0000256" key="1">
    <source>
        <dbReference type="SAM" id="MobiDB-lite"/>
    </source>
</evidence>
<organism evidence="2 3">
    <name type="scientific">Dendrobium chrysotoxum</name>
    <name type="common">Orchid</name>
    <dbReference type="NCBI Taxonomy" id="161865"/>
    <lineage>
        <taxon>Eukaryota</taxon>
        <taxon>Viridiplantae</taxon>
        <taxon>Streptophyta</taxon>
        <taxon>Embryophyta</taxon>
        <taxon>Tracheophyta</taxon>
        <taxon>Spermatophyta</taxon>
        <taxon>Magnoliopsida</taxon>
        <taxon>Liliopsida</taxon>
        <taxon>Asparagales</taxon>
        <taxon>Orchidaceae</taxon>
        <taxon>Epidendroideae</taxon>
        <taxon>Malaxideae</taxon>
        <taxon>Dendrobiinae</taxon>
        <taxon>Dendrobium</taxon>
    </lineage>
</organism>
<name>A0AAV7H8F1_DENCH</name>
<sequence length="187" mass="20171">MQRSFSDDSLVGSTTISSINFSLSFLSSVSTGAWGAAAVAEAKKDNDELDLRGVTLEVAVAIDRRESAWMKPPGQKSLPKSTEELSAEELSNQHRNARLKCRSTKSPSTVAKASWTDSVITSFVPSITFHFGSDTRVTLLESLLEESLMVPSPTQPLSLLAGQPLLRLPPFLLPRGEVVQPCAPSDI</sequence>
<reference evidence="2 3" key="1">
    <citation type="journal article" date="2021" name="Hortic Res">
        <title>Chromosome-scale assembly of the Dendrobium chrysotoxum genome enhances the understanding of orchid evolution.</title>
        <authorList>
            <person name="Zhang Y."/>
            <person name="Zhang G.Q."/>
            <person name="Zhang D."/>
            <person name="Liu X.D."/>
            <person name="Xu X.Y."/>
            <person name="Sun W.H."/>
            <person name="Yu X."/>
            <person name="Zhu X."/>
            <person name="Wang Z.W."/>
            <person name="Zhao X."/>
            <person name="Zhong W.Y."/>
            <person name="Chen H."/>
            <person name="Yin W.L."/>
            <person name="Huang T."/>
            <person name="Niu S.C."/>
            <person name="Liu Z.J."/>
        </authorList>
    </citation>
    <scope>NUCLEOTIDE SEQUENCE [LARGE SCALE GENOMIC DNA]</scope>
    <source>
        <strain evidence="2">Lindl</strain>
    </source>
</reference>
<evidence type="ECO:0000313" key="3">
    <source>
        <dbReference type="Proteomes" id="UP000775213"/>
    </source>
</evidence>
<protein>
    <submittedName>
        <fullName evidence="2">Uncharacterized protein</fullName>
    </submittedName>
</protein>
<dbReference type="Proteomes" id="UP000775213">
    <property type="component" value="Unassembled WGS sequence"/>
</dbReference>
<keyword evidence="3" id="KW-1185">Reference proteome</keyword>
<dbReference type="EMBL" id="JAGFBR010000006">
    <property type="protein sequence ID" value="KAH0465176.1"/>
    <property type="molecule type" value="Genomic_DNA"/>
</dbReference>
<feature type="region of interest" description="Disordered" evidence="1">
    <location>
        <begin position="70"/>
        <end position="94"/>
    </location>
</feature>
<gene>
    <name evidence="2" type="ORF">IEQ34_005279</name>
</gene>
<accession>A0AAV7H8F1</accession>
<dbReference type="AlphaFoldDB" id="A0AAV7H8F1"/>
<proteinExistence type="predicted"/>
<evidence type="ECO:0000313" key="2">
    <source>
        <dbReference type="EMBL" id="KAH0465176.1"/>
    </source>
</evidence>
<comment type="caution">
    <text evidence="2">The sequence shown here is derived from an EMBL/GenBank/DDBJ whole genome shotgun (WGS) entry which is preliminary data.</text>
</comment>